<dbReference type="Pfam" id="PF08238">
    <property type="entry name" value="Sel1"/>
    <property type="match status" value="5"/>
</dbReference>
<name>A0A8S1YBF7_PAROT</name>
<proteinExistence type="inferred from homology"/>
<comment type="caution">
    <text evidence="3">The sequence shown here is derived from an EMBL/GenBank/DDBJ whole genome shotgun (WGS) entry which is preliminary data.</text>
</comment>
<dbReference type="InterPro" id="IPR006597">
    <property type="entry name" value="Sel1-like"/>
</dbReference>
<keyword evidence="4" id="KW-1185">Reference proteome</keyword>
<organism evidence="3 4">
    <name type="scientific">Paramecium octaurelia</name>
    <dbReference type="NCBI Taxonomy" id="43137"/>
    <lineage>
        <taxon>Eukaryota</taxon>
        <taxon>Sar</taxon>
        <taxon>Alveolata</taxon>
        <taxon>Ciliophora</taxon>
        <taxon>Intramacronucleata</taxon>
        <taxon>Oligohymenophorea</taxon>
        <taxon>Peniculida</taxon>
        <taxon>Parameciidae</taxon>
        <taxon>Paramecium</taxon>
    </lineage>
</organism>
<accession>A0A8S1YBF7</accession>
<evidence type="ECO:0000313" key="3">
    <source>
        <dbReference type="EMBL" id="CAD8209162.1"/>
    </source>
</evidence>
<gene>
    <name evidence="3" type="ORF">POCTA_138.1.T1460077</name>
</gene>
<dbReference type="PANTHER" id="PTHR11102:SF147">
    <property type="entry name" value="SEL1L ADAPTOR SUBUNIT OF ERAD E3 UBIQUITIN LIGASE"/>
    <property type="match status" value="1"/>
</dbReference>
<dbReference type="PANTHER" id="PTHR11102">
    <property type="entry name" value="SEL-1-LIKE PROTEIN"/>
    <property type="match status" value="1"/>
</dbReference>
<dbReference type="Proteomes" id="UP000683925">
    <property type="component" value="Unassembled WGS sequence"/>
</dbReference>
<dbReference type="OrthoDB" id="272077at2759"/>
<evidence type="ECO:0000256" key="1">
    <source>
        <dbReference type="ARBA" id="ARBA00038101"/>
    </source>
</evidence>
<feature type="region of interest" description="Disordered" evidence="2">
    <location>
        <begin position="600"/>
        <end position="620"/>
    </location>
</feature>
<comment type="similarity">
    <text evidence="1">Belongs to the sel-1 family.</text>
</comment>
<dbReference type="GO" id="GO:0005789">
    <property type="term" value="C:endoplasmic reticulum membrane"/>
    <property type="evidence" value="ECO:0007669"/>
    <property type="project" value="TreeGrafter"/>
</dbReference>
<feature type="compositionally biased region" description="Polar residues" evidence="2">
    <location>
        <begin position="719"/>
        <end position="742"/>
    </location>
</feature>
<dbReference type="OMA" id="NTFSLYH"/>
<sequence length="767" mass="89091">MLGMTWVNRGVLVEFQIVQYAIRKENQIFGLLQKKSQNMNQQQFIHSSRLSTEIGDEKMLLHKDKLLQKIIEQVQLLMSNSNQPIEGDQQFYDGFKYVIAHQQISDMKSQVSMSSNIDQPRKAFSNQVFTKMSQILKSYSTQQYKVSIKINQQLHYLARDTIRTIQEAFEACQQVDKVQLCGKDASFKQYDKYIRQLDQLGFFWEQLPTLENRTIPINKETISSEISQFLDQWLDTLIQRFDFKQTSQRLSQKYQAASLQTSKSPPPQVDHRLRNAHELFAGLGREKDQIAALQLYTKLAEESNATAQAIMGQICLEGITGPKDYDQAFSYFKKSADQRNTFSLYHTSKLVLEGKVFDKFSDKESNHTIASSDAYNRNYDCNFALTLLKRAAELDHLQSMIYLGDLYSNGLQLQEYTLEKDYSNAEFYYKQAKNKNSTQAMHKLALLYQTMCKQPLYKNRSQLIQPLLNQAKNQDYLPAFYDLGLLLQQGLQDEVESNQVMADLIFEQGCLKGDLKCAQKLLSLRFQALAKNELAIDDFFSLLDQIEENNKDWTITYYMRGKVYEKGVQVEKNLKKAHEQYRLGYMKGCQRCRVQLEKQQRDTVPTDNNPTNSQQSSLNQRQTINGFIEQVRQSEWKKPFSKQRQFSIGNVQQIFNLADNDVQSTIQDRYTRLTVSITRPKNQTDDRKRGVSASELPLQDMGRSILLSQMKSPEKPHQHSQFWSPRLPSQQSQAGSQITNSTTKKRFNLNKIRQNNFPSNQFENIVK</sequence>
<dbReference type="InterPro" id="IPR050767">
    <property type="entry name" value="Sel1_AlgK"/>
</dbReference>
<feature type="compositionally biased region" description="Polar residues" evidence="2">
    <location>
        <begin position="602"/>
        <end position="620"/>
    </location>
</feature>
<dbReference type="EMBL" id="CAJJDP010000148">
    <property type="protein sequence ID" value="CAD8209162.1"/>
    <property type="molecule type" value="Genomic_DNA"/>
</dbReference>
<dbReference type="GO" id="GO:0036503">
    <property type="term" value="P:ERAD pathway"/>
    <property type="evidence" value="ECO:0007669"/>
    <property type="project" value="TreeGrafter"/>
</dbReference>
<protein>
    <submittedName>
        <fullName evidence="3">Uncharacterized protein</fullName>
    </submittedName>
</protein>
<dbReference type="AlphaFoldDB" id="A0A8S1YBF7"/>
<reference evidence="3" key="1">
    <citation type="submission" date="2021-01" db="EMBL/GenBank/DDBJ databases">
        <authorList>
            <consortium name="Genoscope - CEA"/>
            <person name="William W."/>
        </authorList>
    </citation>
    <scope>NUCLEOTIDE SEQUENCE</scope>
</reference>
<feature type="region of interest" description="Disordered" evidence="2">
    <location>
        <begin position="710"/>
        <end position="767"/>
    </location>
</feature>
<evidence type="ECO:0000313" key="4">
    <source>
        <dbReference type="Proteomes" id="UP000683925"/>
    </source>
</evidence>
<feature type="compositionally biased region" description="Polar residues" evidence="2">
    <location>
        <begin position="751"/>
        <end position="767"/>
    </location>
</feature>
<dbReference type="SMART" id="SM00671">
    <property type="entry name" value="SEL1"/>
    <property type="match status" value="4"/>
</dbReference>
<evidence type="ECO:0000256" key="2">
    <source>
        <dbReference type="SAM" id="MobiDB-lite"/>
    </source>
</evidence>